<dbReference type="Proteomes" id="UP001163603">
    <property type="component" value="Chromosome 7"/>
</dbReference>
<evidence type="ECO:0000313" key="2">
    <source>
        <dbReference type="Proteomes" id="UP001163603"/>
    </source>
</evidence>
<dbReference type="EMBL" id="CM047742">
    <property type="protein sequence ID" value="KAJ0034633.1"/>
    <property type="molecule type" value="Genomic_DNA"/>
</dbReference>
<evidence type="ECO:0000313" key="1">
    <source>
        <dbReference type="EMBL" id="KAJ0034633.1"/>
    </source>
</evidence>
<organism evidence="1 2">
    <name type="scientific">Pistacia integerrima</name>
    <dbReference type="NCBI Taxonomy" id="434235"/>
    <lineage>
        <taxon>Eukaryota</taxon>
        <taxon>Viridiplantae</taxon>
        <taxon>Streptophyta</taxon>
        <taxon>Embryophyta</taxon>
        <taxon>Tracheophyta</taxon>
        <taxon>Spermatophyta</taxon>
        <taxon>Magnoliopsida</taxon>
        <taxon>eudicotyledons</taxon>
        <taxon>Gunneridae</taxon>
        <taxon>Pentapetalae</taxon>
        <taxon>rosids</taxon>
        <taxon>malvids</taxon>
        <taxon>Sapindales</taxon>
        <taxon>Anacardiaceae</taxon>
        <taxon>Pistacia</taxon>
    </lineage>
</organism>
<accession>A0ACC0YCK9</accession>
<sequence>MLMARKFISTFLLATT</sequence>
<proteinExistence type="predicted"/>
<reference evidence="2" key="1">
    <citation type="journal article" date="2023" name="G3 (Bethesda)">
        <title>Genome assembly and association tests identify interacting loci associated with vigor, precocity, and sex in interspecific pistachio rootstocks.</title>
        <authorList>
            <person name="Palmer W."/>
            <person name="Jacygrad E."/>
            <person name="Sagayaradj S."/>
            <person name="Cavanaugh K."/>
            <person name="Han R."/>
            <person name="Bertier L."/>
            <person name="Beede B."/>
            <person name="Kafkas S."/>
            <person name="Golino D."/>
            <person name="Preece J."/>
            <person name="Michelmore R."/>
        </authorList>
    </citation>
    <scope>NUCLEOTIDE SEQUENCE [LARGE SCALE GENOMIC DNA]</scope>
</reference>
<gene>
    <name evidence="1" type="ORF">Pint_25727</name>
</gene>
<comment type="caution">
    <text evidence="1">The sequence shown here is derived from an EMBL/GenBank/DDBJ whole genome shotgun (WGS) entry which is preliminary data.</text>
</comment>
<name>A0ACC0YCK9_9ROSI</name>
<keyword evidence="2" id="KW-1185">Reference proteome</keyword>
<protein>
    <submittedName>
        <fullName evidence="1">Uncharacterized protein</fullName>
    </submittedName>
</protein>